<dbReference type="EMBL" id="LAZR01063999">
    <property type="protein sequence ID" value="KKK58406.1"/>
    <property type="molecule type" value="Genomic_DNA"/>
</dbReference>
<dbReference type="PRINTS" id="PR01183">
    <property type="entry name" value="RIBORDTASEM1"/>
</dbReference>
<dbReference type="AlphaFoldDB" id="A0A0F8ZEH2"/>
<feature type="non-terminal residue" evidence="6">
    <location>
        <position position="1"/>
    </location>
</feature>
<feature type="domain" description="Ribonucleotide reductase large subunit C-terminal" evidence="5">
    <location>
        <begin position="18"/>
        <end position="352"/>
    </location>
</feature>
<proteinExistence type="predicted"/>
<name>A0A0F8ZEH2_9ZZZZ</name>
<keyword evidence="3" id="KW-0560">Oxidoreductase</keyword>
<comment type="cofactor">
    <cofactor evidence="1">
        <name>adenosylcob(III)alamin</name>
        <dbReference type="ChEBI" id="CHEBI:18408"/>
    </cofactor>
</comment>
<feature type="non-terminal residue" evidence="6">
    <location>
        <position position="355"/>
    </location>
</feature>
<dbReference type="GO" id="GO:0004748">
    <property type="term" value="F:ribonucleoside-diphosphate reductase activity, thioredoxin disulfide as acceptor"/>
    <property type="evidence" value="ECO:0007669"/>
    <property type="project" value="TreeGrafter"/>
</dbReference>
<evidence type="ECO:0000256" key="1">
    <source>
        <dbReference type="ARBA" id="ARBA00001922"/>
    </source>
</evidence>
<sequence length="355" mass="39138">EFVTCKMVEEKKAWALIEQGFDGSLNGEAYHSVMFQNANISVRVTDEFMQAVMDNGEWSTHEVTSGKPVQTFSARDLLRQIAEATWACGDPGMQYHTTINDWHTCPNSGPINASNPCSEYMFINDSACNLASLNLMKFRKEDGTFDVDNFKRAIRIFIIAQEILVDSGSYPEKRITENSHKFRPLGLGYANLGSLIMSLGMAYDSDQARAWASAITATLTGTAYVASAELATIKGVFEGFEDNRESMLKVIGMHREHANNISEVHCPDYLRNAAKDAWDTAFDAGSQNGFRNAQATVLAPTGTIGFMMDCDTTGIEPDIALVKYKLLAGGGMFKIVNNTVQLALEKLGYSPELIR</sequence>
<dbReference type="Pfam" id="PF02867">
    <property type="entry name" value="Ribonuc_red_lgC"/>
    <property type="match status" value="1"/>
</dbReference>
<keyword evidence="4" id="KW-0170">Cobalt</keyword>
<evidence type="ECO:0000313" key="6">
    <source>
        <dbReference type="EMBL" id="KKK58406.1"/>
    </source>
</evidence>
<evidence type="ECO:0000256" key="3">
    <source>
        <dbReference type="ARBA" id="ARBA00023002"/>
    </source>
</evidence>
<dbReference type="Gene3D" id="3.20.70.20">
    <property type="match status" value="1"/>
</dbReference>
<keyword evidence="2" id="KW-0846">Cobalamin</keyword>
<gene>
    <name evidence="6" type="ORF">LCGC14_3044760</name>
</gene>
<comment type="caution">
    <text evidence="6">The sequence shown here is derived from an EMBL/GenBank/DDBJ whole genome shotgun (WGS) entry which is preliminary data.</text>
</comment>
<dbReference type="InterPro" id="IPR050862">
    <property type="entry name" value="RdRp_reductase_class-2"/>
</dbReference>
<reference evidence="6" key="1">
    <citation type="journal article" date="2015" name="Nature">
        <title>Complex archaea that bridge the gap between prokaryotes and eukaryotes.</title>
        <authorList>
            <person name="Spang A."/>
            <person name="Saw J.H."/>
            <person name="Jorgensen S.L."/>
            <person name="Zaremba-Niedzwiedzka K."/>
            <person name="Martijn J."/>
            <person name="Lind A.E."/>
            <person name="van Eijk R."/>
            <person name="Schleper C."/>
            <person name="Guy L."/>
            <person name="Ettema T.J."/>
        </authorList>
    </citation>
    <scope>NUCLEOTIDE SEQUENCE</scope>
</reference>
<evidence type="ECO:0000256" key="4">
    <source>
        <dbReference type="ARBA" id="ARBA00023285"/>
    </source>
</evidence>
<accession>A0A0F8ZEH2</accession>
<dbReference type="PANTHER" id="PTHR43371:SF1">
    <property type="entry name" value="RIBONUCLEOSIDE-DIPHOSPHATE REDUCTASE"/>
    <property type="match status" value="1"/>
</dbReference>
<dbReference type="SUPFAM" id="SSF51998">
    <property type="entry name" value="PFL-like glycyl radical enzymes"/>
    <property type="match status" value="1"/>
</dbReference>
<dbReference type="PANTHER" id="PTHR43371">
    <property type="entry name" value="VITAMIN B12-DEPENDENT RIBONUCLEOTIDE REDUCTASE"/>
    <property type="match status" value="1"/>
</dbReference>
<evidence type="ECO:0000259" key="5">
    <source>
        <dbReference type="Pfam" id="PF02867"/>
    </source>
</evidence>
<evidence type="ECO:0000256" key="2">
    <source>
        <dbReference type="ARBA" id="ARBA00022628"/>
    </source>
</evidence>
<protein>
    <recommendedName>
        <fullName evidence="5">Ribonucleotide reductase large subunit C-terminal domain-containing protein</fullName>
    </recommendedName>
</protein>
<dbReference type="InterPro" id="IPR000788">
    <property type="entry name" value="RNR_lg_C"/>
</dbReference>
<organism evidence="6">
    <name type="scientific">marine sediment metagenome</name>
    <dbReference type="NCBI Taxonomy" id="412755"/>
    <lineage>
        <taxon>unclassified sequences</taxon>
        <taxon>metagenomes</taxon>
        <taxon>ecological metagenomes</taxon>
    </lineage>
</organism>
<dbReference type="GO" id="GO:0031419">
    <property type="term" value="F:cobalamin binding"/>
    <property type="evidence" value="ECO:0007669"/>
    <property type="project" value="UniProtKB-KW"/>
</dbReference>